<dbReference type="GO" id="GO:0006995">
    <property type="term" value="P:cellular response to nitrogen starvation"/>
    <property type="evidence" value="ECO:0007669"/>
    <property type="project" value="EnsemblFungi"/>
</dbReference>
<dbReference type="Pfam" id="PF20775">
    <property type="entry name" value="Tag1_N"/>
    <property type="match status" value="1"/>
</dbReference>
<dbReference type="Pfam" id="PF22786">
    <property type="entry name" value="Tag1_C"/>
    <property type="match status" value="1"/>
</dbReference>
<evidence type="ECO:0000313" key="6">
    <source>
        <dbReference type="Proteomes" id="UP000000689"/>
    </source>
</evidence>
<evidence type="ECO:0000256" key="1">
    <source>
        <dbReference type="SAM" id="Phobius"/>
    </source>
</evidence>
<dbReference type="GO" id="GO:0016242">
    <property type="term" value="P:negative regulation of macroautophagy"/>
    <property type="evidence" value="ECO:0007669"/>
    <property type="project" value="EnsemblFungi"/>
</dbReference>
<sequence length="607" mass="69724">MSDNNLPFLEEDLERQPLLPPHINATVGESTPHIGTSSTPEESIIPTAKGSKKSRYRWYIPLSAIIFIILLLIVESRSYIYKRIPTEDEIRDNFVRMSHVEVKKVKIDGWTKDNGKTINNDSGTALQISNSVEFYLNYDKMDLSHDTEQVEWTMENIVKHLCFDINKLEIFNENDILTRVHVKDHVPICVDVRNGSVSHMEFTLLAEPNVENILKVLKSIWHKRYDEINIWSQVDTTVSRRWSSFLSSKISLTNLKINLNDFINWDKIMDPMVENIQQILGNIEIQSLSMSDSFRGFHIEAKSNEIMLPKRPVDWIVLPSDVEIPKLDWEIKLPDCYGYYTIDLPNTKFSTRPLNFTRRMQPFLEGELSGSLPDELLTHVCSSDEQDTVTPLTLLVNKFLNESEKVTVYVKGSHSVNHNNSLISSHYLNEALSSLSYFAVSTMTTFNITSLIKEFDIEDMKLKWETGKFGESKLNIVGTISGYLDLSFYETASEKLSVNNIKGLLRLYHDNKHFLTIPMPAWINATSEIIHDHEMNNGDTMMEITFDVQNNDVIIEDKMELTKCFNEIFFLGETNVHFENKLDIVLESLLGEIVLLGLEGEGDTTVH</sequence>
<dbReference type="OMA" id="DWIRYIN"/>
<feature type="transmembrane region" description="Helical" evidence="1">
    <location>
        <begin position="56"/>
        <end position="74"/>
    </location>
</feature>
<accession>J7S4K6</accession>
<keyword evidence="1" id="KW-0812">Transmembrane</keyword>
<dbReference type="eggNOG" id="ENOG502R0JC">
    <property type="taxonomic scope" value="Eukaryota"/>
</dbReference>
<evidence type="ECO:0000259" key="4">
    <source>
        <dbReference type="Pfam" id="PF22787"/>
    </source>
</evidence>
<protein>
    <submittedName>
        <fullName evidence="5">Uncharacterized protein</fullName>
    </submittedName>
</protein>
<dbReference type="GeneID" id="13926978"/>
<dbReference type="InterPro" id="IPR046368">
    <property type="entry name" value="Tag1"/>
</dbReference>
<dbReference type="KEGG" id="ndi:NDAI_0G05230"/>
<dbReference type="Proteomes" id="UP000000689">
    <property type="component" value="Chromosome 7"/>
</dbReference>
<dbReference type="InterPro" id="IPR055010">
    <property type="entry name" value="Tag1_M"/>
</dbReference>
<dbReference type="Pfam" id="PF22787">
    <property type="entry name" value="Tag1_M"/>
    <property type="match status" value="1"/>
</dbReference>
<feature type="domain" description="Tag1 N-terminal" evidence="2">
    <location>
        <begin position="85"/>
        <end position="265"/>
    </location>
</feature>
<name>J7S4K6_NAUDC</name>
<keyword evidence="6" id="KW-1185">Reference proteome</keyword>
<dbReference type="AlphaFoldDB" id="J7S4K6"/>
<dbReference type="RefSeq" id="XP_003980182.1">
    <property type="nucleotide sequence ID" value="XM_003980133.1"/>
</dbReference>
<gene>
    <name evidence="5" type="primary">NDAI0G05230</name>
    <name evidence="5" type="ordered locus">NDAI_0G05230</name>
</gene>
<feature type="domain" description="Tag1 C-terminal" evidence="3">
    <location>
        <begin position="494"/>
        <end position="607"/>
    </location>
</feature>
<dbReference type="STRING" id="1071378.J7S4K6"/>
<keyword evidence="1" id="KW-0472">Membrane</keyword>
<dbReference type="EMBL" id="HE580273">
    <property type="protein sequence ID" value="CCK73506.1"/>
    <property type="molecule type" value="Genomic_DNA"/>
</dbReference>
<feature type="domain" description="Tag1 middle barrel-like" evidence="4">
    <location>
        <begin position="282"/>
        <end position="441"/>
    </location>
</feature>
<organism evidence="5 6">
    <name type="scientific">Naumovozyma dairenensis (strain ATCC 10597 / BCRC 20456 / CBS 421 / NBRC 0211 / NRRL Y-12639)</name>
    <name type="common">Saccharomyces dairenensis</name>
    <dbReference type="NCBI Taxonomy" id="1071378"/>
    <lineage>
        <taxon>Eukaryota</taxon>
        <taxon>Fungi</taxon>
        <taxon>Dikarya</taxon>
        <taxon>Ascomycota</taxon>
        <taxon>Saccharomycotina</taxon>
        <taxon>Saccharomycetes</taxon>
        <taxon>Saccharomycetales</taxon>
        <taxon>Saccharomycetaceae</taxon>
        <taxon>Naumovozyma</taxon>
    </lineage>
</organism>
<dbReference type="PANTHER" id="PTHR35895">
    <property type="entry name" value="CHROMOSOME 16, WHOLE GENOME SHOTGUN SEQUENCE"/>
    <property type="match status" value="1"/>
</dbReference>
<dbReference type="OrthoDB" id="5596576at2759"/>
<dbReference type="PANTHER" id="PTHR35895:SF3">
    <property type="entry name" value="PRE-RRNA PROCESSING PROTEIN"/>
    <property type="match status" value="1"/>
</dbReference>
<evidence type="ECO:0000259" key="3">
    <source>
        <dbReference type="Pfam" id="PF22786"/>
    </source>
</evidence>
<evidence type="ECO:0000259" key="2">
    <source>
        <dbReference type="Pfam" id="PF20775"/>
    </source>
</evidence>
<dbReference type="GO" id="GO:0000329">
    <property type="term" value="C:fungal-type vacuole membrane"/>
    <property type="evidence" value="ECO:0007669"/>
    <property type="project" value="EnsemblFungi"/>
</dbReference>
<reference evidence="5 6" key="1">
    <citation type="journal article" date="2011" name="Proc. Natl. Acad. Sci. U.S.A.">
        <title>Evolutionary erosion of yeast sex chromosomes by mating-type switching accidents.</title>
        <authorList>
            <person name="Gordon J.L."/>
            <person name="Armisen D."/>
            <person name="Proux-Wera E."/>
            <person name="Oheigeartaigh S.S."/>
            <person name="Byrne K.P."/>
            <person name="Wolfe K.H."/>
        </authorList>
    </citation>
    <scope>NUCLEOTIDE SEQUENCE [LARGE SCALE GENOMIC DNA]</scope>
    <source>
        <strain evidence="6">ATCC 10597 / BCRC 20456 / CBS 421 / NBRC 0211 / NRRL Y-12639</strain>
    </source>
</reference>
<dbReference type="InterPro" id="IPR055012">
    <property type="entry name" value="Tag1_N"/>
</dbReference>
<dbReference type="HOGENOM" id="CLU_035072_0_0_1"/>
<dbReference type="InterPro" id="IPR055011">
    <property type="entry name" value="Tag1_C"/>
</dbReference>
<evidence type="ECO:0000313" key="5">
    <source>
        <dbReference type="EMBL" id="CCK73506.1"/>
    </source>
</evidence>
<keyword evidence="1" id="KW-1133">Transmembrane helix</keyword>
<proteinExistence type="predicted"/>